<evidence type="ECO:0000256" key="2">
    <source>
        <dbReference type="SAM" id="Phobius"/>
    </source>
</evidence>
<feature type="chain" id="PRO_5020021577" description="Transmembrane protein" evidence="3">
    <location>
        <begin position="29"/>
        <end position="157"/>
    </location>
</feature>
<keyword evidence="5" id="KW-1185">Reference proteome</keyword>
<sequence>MKLSGFFALLLVVGATLMFFNILTPTTATPGHCPFQQVHSVANMKLSGFFALLLVVGATLMFFNILTPTTATPDFTGTNYGDKATVIAVSRKLKENGNNVESVMSNNDDMIPTDYSPVDPPPGSRSKASLYPDPIEHGTPLIPYIPKPAPSPPGDSD</sequence>
<reference evidence="4 5" key="1">
    <citation type="submission" date="2019-04" db="EMBL/GenBank/DDBJ databases">
        <title>An improved genome assembly and genetic linkage map for asparagus bean, Vigna unguiculata ssp. sesquipedialis.</title>
        <authorList>
            <person name="Xia Q."/>
            <person name="Zhang R."/>
            <person name="Dong Y."/>
        </authorList>
    </citation>
    <scope>NUCLEOTIDE SEQUENCE [LARGE SCALE GENOMIC DNA]</scope>
    <source>
        <tissue evidence="4">Leaf</tissue>
    </source>
</reference>
<evidence type="ECO:0000256" key="1">
    <source>
        <dbReference type="SAM" id="MobiDB-lite"/>
    </source>
</evidence>
<feature type="signal peptide" evidence="3">
    <location>
        <begin position="1"/>
        <end position="28"/>
    </location>
</feature>
<dbReference type="Proteomes" id="UP000501690">
    <property type="component" value="Linkage Group LG7"/>
</dbReference>
<proteinExistence type="predicted"/>
<keyword evidence="3" id="KW-0732">Signal</keyword>
<feature type="compositionally biased region" description="Pro residues" evidence="1">
    <location>
        <begin position="143"/>
        <end position="157"/>
    </location>
</feature>
<keyword evidence="2" id="KW-0812">Transmembrane</keyword>
<dbReference type="PANTHER" id="PTHR37249:SF3">
    <property type="entry name" value="OS03G0206201 PROTEIN"/>
    <property type="match status" value="1"/>
</dbReference>
<name>A0A4D6MCA6_VIGUN</name>
<gene>
    <name evidence="4" type="ORF">DEO72_LG7g298</name>
</gene>
<dbReference type="AlphaFoldDB" id="A0A4D6MCA6"/>
<organism evidence="4 5">
    <name type="scientific">Vigna unguiculata</name>
    <name type="common">Cowpea</name>
    <dbReference type="NCBI Taxonomy" id="3917"/>
    <lineage>
        <taxon>Eukaryota</taxon>
        <taxon>Viridiplantae</taxon>
        <taxon>Streptophyta</taxon>
        <taxon>Embryophyta</taxon>
        <taxon>Tracheophyta</taxon>
        <taxon>Spermatophyta</taxon>
        <taxon>Magnoliopsida</taxon>
        <taxon>eudicotyledons</taxon>
        <taxon>Gunneridae</taxon>
        <taxon>Pentapetalae</taxon>
        <taxon>rosids</taxon>
        <taxon>fabids</taxon>
        <taxon>Fabales</taxon>
        <taxon>Fabaceae</taxon>
        <taxon>Papilionoideae</taxon>
        <taxon>50 kb inversion clade</taxon>
        <taxon>NPAAA clade</taxon>
        <taxon>indigoferoid/millettioid clade</taxon>
        <taxon>Phaseoleae</taxon>
        <taxon>Vigna</taxon>
    </lineage>
</organism>
<keyword evidence="2" id="KW-0472">Membrane</keyword>
<feature type="transmembrane region" description="Helical" evidence="2">
    <location>
        <begin position="46"/>
        <end position="66"/>
    </location>
</feature>
<dbReference type="EMBL" id="CP039351">
    <property type="protein sequence ID" value="QCD99019.1"/>
    <property type="molecule type" value="Genomic_DNA"/>
</dbReference>
<evidence type="ECO:0000313" key="4">
    <source>
        <dbReference type="EMBL" id="QCD99019.1"/>
    </source>
</evidence>
<evidence type="ECO:0000313" key="5">
    <source>
        <dbReference type="Proteomes" id="UP000501690"/>
    </source>
</evidence>
<evidence type="ECO:0000256" key="3">
    <source>
        <dbReference type="SAM" id="SignalP"/>
    </source>
</evidence>
<accession>A0A4D6MCA6</accession>
<protein>
    <recommendedName>
        <fullName evidence="6">Transmembrane protein</fullName>
    </recommendedName>
</protein>
<dbReference type="PANTHER" id="PTHR37249">
    <property type="entry name" value="OS03G0206201 PROTEIN"/>
    <property type="match status" value="1"/>
</dbReference>
<evidence type="ECO:0008006" key="6">
    <source>
        <dbReference type="Google" id="ProtNLM"/>
    </source>
</evidence>
<keyword evidence="2" id="KW-1133">Transmembrane helix</keyword>
<feature type="region of interest" description="Disordered" evidence="1">
    <location>
        <begin position="98"/>
        <end position="157"/>
    </location>
</feature>
<feature type="compositionally biased region" description="Polar residues" evidence="1">
    <location>
        <begin position="98"/>
        <end position="108"/>
    </location>
</feature>